<evidence type="ECO:0000313" key="4">
    <source>
        <dbReference type="Proteomes" id="UP001251948"/>
    </source>
</evidence>
<gene>
    <name evidence="3" type="ORF">ROV92_09695</name>
</gene>
<feature type="region of interest" description="Disordered" evidence="1">
    <location>
        <begin position="490"/>
        <end position="516"/>
    </location>
</feature>
<feature type="region of interest" description="Disordered" evidence="1">
    <location>
        <begin position="596"/>
        <end position="617"/>
    </location>
</feature>
<feature type="region of interest" description="Disordered" evidence="1">
    <location>
        <begin position="88"/>
        <end position="125"/>
    </location>
</feature>
<dbReference type="InterPro" id="IPR008727">
    <property type="entry name" value="PAAR_motif"/>
</dbReference>
<dbReference type="Proteomes" id="UP001251948">
    <property type="component" value="Unassembled WGS sequence"/>
</dbReference>
<dbReference type="Gene3D" id="2.60.200.60">
    <property type="match status" value="1"/>
</dbReference>
<dbReference type="RefSeq" id="WP_312561843.1">
    <property type="nucleotide sequence ID" value="NZ_JAVSKO010000003.1"/>
</dbReference>
<sequence>MQRVVIVVGDRTTGGGEVLTGAPSTFINNIAIARVGDKASCPKHGGFFAIVTGDETFLIDGQPLARHGDSLTCGCRLLASRQSTVTVEAGGGAGPQAASPPSGNAAPSSGFVPSGTAAHEPDVAPPSKQDILLHYHYGDLDRTPVRGVGYQVMLPDDRVVTGQLDDAGRARIPDVVVGPVQTLQLLFQPDLNDDDDAPILAARAKLKSALDAIVAQTRSDMATAWQQWDDAGALKRWGLQRGNQALGTGQGAWDYVVGTVETAVDLAVLMYKTDREIREWTRLLLTGDRDAMDRKIATMRAAGDTVMAAASEAKELFNLLIEDPAITQQLPAFAVAWWDAVPPDEQENVQARFGAQIMMDVVVSILLAAVTVELGGAAGFGYAAAKAGRTAIRIGSRLLHLMEEVEDAFKGLAKALKHRKRRQADGNRTPDGNRNVETPRLPRRMPRKQLPCFSPQKLPASKYPEMDRQLKGQEQGLNDMSVEDYLAGRTAFDPKNRDKKAAQDARERHRSKVEEERFRELNTPDCSAREARRLAAEHADEQMRVLNALHNPDLIAGGKDRIDDFGDGEVNQTIGRQWSRARKDQTTRVQELDEAARQVPVGERRSTRMNGGLERCR</sequence>
<dbReference type="EMBL" id="JAVSKO010000003">
    <property type="protein sequence ID" value="MDT3468263.1"/>
    <property type="molecule type" value="Genomic_DNA"/>
</dbReference>
<feature type="domain" description="Novel toxin 15" evidence="2">
    <location>
        <begin position="465"/>
        <end position="608"/>
    </location>
</feature>
<dbReference type="Pfam" id="PF15604">
    <property type="entry name" value="Ntox15"/>
    <property type="match status" value="1"/>
</dbReference>
<accession>A0AAJ2JDS1</accession>
<feature type="region of interest" description="Disordered" evidence="1">
    <location>
        <begin position="418"/>
        <end position="463"/>
    </location>
</feature>
<evidence type="ECO:0000256" key="1">
    <source>
        <dbReference type="SAM" id="MobiDB-lite"/>
    </source>
</evidence>
<name>A0AAJ2JDS1_STEMA</name>
<protein>
    <submittedName>
        <fullName evidence="3">PAAR domain-containing protein</fullName>
    </submittedName>
</protein>
<dbReference type="CDD" id="cd14744">
    <property type="entry name" value="PAAR_CT_2"/>
    <property type="match status" value="1"/>
</dbReference>
<evidence type="ECO:0000313" key="3">
    <source>
        <dbReference type="EMBL" id="MDT3468263.1"/>
    </source>
</evidence>
<dbReference type="InterPro" id="IPR028949">
    <property type="entry name" value="Ntox15"/>
</dbReference>
<dbReference type="Pfam" id="PF05488">
    <property type="entry name" value="PAAR_motif"/>
    <property type="match status" value="1"/>
</dbReference>
<comment type="caution">
    <text evidence="3">The sequence shown here is derived from an EMBL/GenBank/DDBJ whole genome shotgun (WGS) entry which is preliminary data.</text>
</comment>
<feature type="compositionally biased region" description="Basic and acidic residues" evidence="1">
    <location>
        <begin position="596"/>
        <end position="606"/>
    </location>
</feature>
<dbReference type="AlphaFoldDB" id="A0AAJ2JDS1"/>
<proteinExistence type="predicted"/>
<feature type="compositionally biased region" description="Basic and acidic residues" evidence="1">
    <location>
        <begin position="492"/>
        <end position="516"/>
    </location>
</feature>
<organism evidence="3 4">
    <name type="scientific">Stenotrophomonas maltophilia</name>
    <name type="common">Pseudomonas maltophilia</name>
    <name type="synonym">Xanthomonas maltophilia</name>
    <dbReference type="NCBI Taxonomy" id="40324"/>
    <lineage>
        <taxon>Bacteria</taxon>
        <taxon>Pseudomonadati</taxon>
        <taxon>Pseudomonadota</taxon>
        <taxon>Gammaproteobacteria</taxon>
        <taxon>Lysobacterales</taxon>
        <taxon>Lysobacteraceae</taxon>
        <taxon>Stenotrophomonas</taxon>
        <taxon>Stenotrophomonas maltophilia group</taxon>
    </lineage>
</organism>
<reference evidence="3" key="1">
    <citation type="submission" date="2023-07" db="EMBL/GenBank/DDBJ databases">
        <title>Comparative genomics of clinical Stenotrophomonas maltophilia isolates reveals regions of diversity which correlate with colonization and persistence in vivo.</title>
        <authorList>
            <person name="Mcdaniel M.S."/>
            <person name="Swords W.E."/>
            <person name="Sumpter N.A."/>
            <person name="Lindgren N.R."/>
            <person name="Billiot C.E."/>
        </authorList>
    </citation>
    <scope>NUCLEOTIDE SEQUENCE</scope>
    <source>
        <strain evidence="3">Ism4</strain>
    </source>
</reference>
<feature type="compositionally biased region" description="Low complexity" evidence="1">
    <location>
        <begin position="95"/>
        <end position="110"/>
    </location>
</feature>
<evidence type="ECO:0000259" key="2">
    <source>
        <dbReference type="Pfam" id="PF15604"/>
    </source>
</evidence>